<dbReference type="EMBL" id="GG666489">
    <property type="protein sequence ID" value="EEN63768.1"/>
    <property type="molecule type" value="Genomic_DNA"/>
</dbReference>
<dbReference type="InParanoid" id="C3Y7E0"/>
<protein>
    <submittedName>
        <fullName evidence="2">Uncharacterized protein</fullName>
    </submittedName>
</protein>
<accession>C3Y7E0</accession>
<feature type="region of interest" description="Disordered" evidence="1">
    <location>
        <begin position="203"/>
        <end position="226"/>
    </location>
</feature>
<gene>
    <name evidence="2" type="ORF">BRAFLDRAFT_82793</name>
</gene>
<evidence type="ECO:0000313" key="2">
    <source>
        <dbReference type="EMBL" id="EEN63768.1"/>
    </source>
</evidence>
<name>C3Y7E0_BRAFL</name>
<proteinExistence type="predicted"/>
<evidence type="ECO:0000256" key="1">
    <source>
        <dbReference type="SAM" id="MobiDB-lite"/>
    </source>
</evidence>
<organism>
    <name type="scientific">Branchiostoma floridae</name>
    <name type="common">Florida lancelet</name>
    <name type="synonym">Amphioxus</name>
    <dbReference type="NCBI Taxonomy" id="7739"/>
    <lineage>
        <taxon>Eukaryota</taxon>
        <taxon>Metazoa</taxon>
        <taxon>Chordata</taxon>
        <taxon>Cephalochordata</taxon>
        <taxon>Leptocardii</taxon>
        <taxon>Amphioxiformes</taxon>
        <taxon>Branchiostomatidae</taxon>
        <taxon>Branchiostoma</taxon>
    </lineage>
</organism>
<sequence length="226" mass="25237">MGIFCSSCSGNDNELALQLKKDNSDPQLRVIQSTNTTFDGYLIPRLYRFKFWKGQPWQNIWGVNWIESLTAANKQASVLVYSYKSKPAANDGTYVVLQFSESKRYIFAKKKNSIVLAEAKDDSFTTPNAEDITTTADPRVFLKKVSGRDVMFASCVASQQQPNDKSKARFITLRPKKIKRHAKFSTEGNSSVEAQLFKVEDAVTESDESASDDNATTVHGLDINLG</sequence>
<dbReference type="AlphaFoldDB" id="C3Y7E0"/>
<reference evidence="2" key="1">
    <citation type="journal article" date="2008" name="Nature">
        <title>The amphioxus genome and the evolution of the chordate karyotype.</title>
        <authorList>
            <consortium name="US DOE Joint Genome Institute (JGI-PGF)"/>
            <person name="Putnam N.H."/>
            <person name="Butts T."/>
            <person name="Ferrier D.E.K."/>
            <person name="Furlong R.F."/>
            <person name="Hellsten U."/>
            <person name="Kawashima T."/>
            <person name="Robinson-Rechavi M."/>
            <person name="Shoguchi E."/>
            <person name="Terry A."/>
            <person name="Yu J.-K."/>
            <person name="Benito-Gutierrez E.L."/>
            <person name="Dubchak I."/>
            <person name="Garcia-Fernandez J."/>
            <person name="Gibson-Brown J.J."/>
            <person name="Grigoriev I.V."/>
            <person name="Horton A.C."/>
            <person name="de Jong P.J."/>
            <person name="Jurka J."/>
            <person name="Kapitonov V.V."/>
            <person name="Kohara Y."/>
            <person name="Kuroki Y."/>
            <person name="Lindquist E."/>
            <person name="Lucas S."/>
            <person name="Osoegawa K."/>
            <person name="Pennacchio L.A."/>
            <person name="Salamov A.A."/>
            <person name="Satou Y."/>
            <person name="Sauka-Spengler T."/>
            <person name="Schmutz J."/>
            <person name="Shin-I T."/>
            <person name="Toyoda A."/>
            <person name="Bronner-Fraser M."/>
            <person name="Fujiyama A."/>
            <person name="Holland L.Z."/>
            <person name="Holland P.W.H."/>
            <person name="Satoh N."/>
            <person name="Rokhsar D.S."/>
        </authorList>
    </citation>
    <scope>NUCLEOTIDE SEQUENCE [LARGE SCALE GENOMIC DNA]</scope>
    <source>
        <strain evidence="2">S238N-H82</strain>
        <tissue evidence="2">Testes</tissue>
    </source>
</reference>